<evidence type="ECO:0000256" key="2">
    <source>
        <dbReference type="ARBA" id="ARBA00022679"/>
    </source>
</evidence>
<feature type="compositionally biased region" description="Polar residues" evidence="3">
    <location>
        <begin position="909"/>
        <end position="919"/>
    </location>
</feature>
<evidence type="ECO:0000313" key="6">
    <source>
        <dbReference type="Proteomes" id="UP000323386"/>
    </source>
</evidence>
<dbReference type="PROSITE" id="PS00018">
    <property type="entry name" value="EF_HAND_1"/>
    <property type="match status" value="1"/>
</dbReference>
<proteinExistence type="inferred from homology"/>
<dbReference type="PANTHER" id="PTHR24045:SF0">
    <property type="entry name" value="N-ACETYLGLUCOSAMINE-1-PHOSPHOTRANSFERASE SUBUNITS ALPHA_BETA"/>
    <property type="match status" value="1"/>
</dbReference>
<evidence type="ECO:0000313" key="5">
    <source>
        <dbReference type="EMBL" id="SPO36958.1"/>
    </source>
</evidence>
<organism evidence="5 6">
    <name type="scientific">Pseudozyma flocculosa</name>
    <dbReference type="NCBI Taxonomy" id="84751"/>
    <lineage>
        <taxon>Eukaryota</taxon>
        <taxon>Fungi</taxon>
        <taxon>Dikarya</taxon>
        <taxon>Basidiomycota</taxon>
        <taxon>Ustilaginomycotina</taxon>
        <taxon>Ustilaginomycetes</taxon>
        <taxon>Ustilaginales</taxon>
        <taxon>Ustilaginaceae</taxon>
        <taxon>Pseudozyma</taxon>
    </lineage>
</organism>
<name>A0A5C3EXL2_9BASI</name>
<feature type="compositionally biased region" description="Basic and acidic residues" evidence="3">
    <location>
        <begin position="11"/>
        <end position="21"/>
    </location>
</feature>
<dbReference type="GO" id="GO:0005509">
    <property type="term" value="F:calcium ion binding"/>
    <property type="evidence" value="ECO:0007669"/>
    <property type="project" value="InterPro"/>
</dbReference>
<dbReference type="InterPro" id="IPR018247">
    <property type="entry name" value="EF_Hand_1_Ca_BS"/>
</dbReference>
<feature type="region of interest" description="Disordered" evidence="3">
    <location>
        <begin position="139"/>
        <end position="165"/>
    </location>
</feature>
<feature type="region of interest" description="Disordered" evidence="3">
    <location>
        <begin position="1"/>
        <end position="21"/>
    </location>
</feature>
<dbReference type="InterPro" id="IPR002048">
    <property type="entry name" value="EF_hand_dom"/>
</dbReference>
<reference evidence="5 6" key="1">
    <citation type="submission" date="2018-03" db="EMBL/GenBank/DDBJ databases">
        <authorList>
            <person name="Guldener U."/>
        </authorList>
    </citation>
    <scope>NUCLEOTIDE SEQUENCE [LARGE SCALE GENOMIC DNA]</scope>
    <source>
        <strain evidence="5 6">DAOM196992</strain>
    </source>
</reference>
<feature type="compositionally biased region" description="Basic and acidic residues" evidence="3">
    <location>
        <begin position="60"/>
        <end position="69"/>
    </location>
</feature>
<dbReference type="EMBL" id="OOIP01000005">
    <property type="protein sequence ID" value="SPO36958.1"/>
    <property type="molecule type" value="Genomic_DNA"/>
</dbReference>
<feature type="compositionally biased region" description="Polar residues" evidence="3">
    <location>
        <begin position="701"/>
        <end position="714"/>
    </location>
</feature>
<evidence type="ECO:0000259" key="4">
    <source>
        <dbReference type="PROSITE" id="PS50222"/>
    </source>
</evidence>
<dbReference type="Pfam" id="PF11380">
    <property type="entry name" value="Stealth_CR2"/>
    <property type="match status" value="1"/>
</dbReference>
<feature type="region of interest" description="Disordered" evidence="3">
    <location>
        <begin position="606"/>
        <end position="628"/>
    </location>
</feature>
<feature type="compositionally biased region" description="Basic and acidic residues" evidence="3">
    <location>
        <begin position="279"/>
        <end position="298"/>
    </location>
</feature>
<feature type="compositionally biased region" description="Gly residues" evidence="3">
    <location>
        <begin position="920"/>
        <end position="932"/>
    </location>
</feature>
<keyword evidence="6" id="KW-1185">Reference proteome</keyword>
<dbReference type="InterPro" id="IPR031358">
    <property type="entry name" value="Stealth_CR1"/>
</dbReference>
<keyword evidence="2" id="KW-0808">Transferase</keyword>
<dbReference type="InterPro" id="IPR047141">
    <property type="entry name" value="Stealth"/>
</dbReference>
<dbReference type="GO" id="GO:0003976">
    <property type="term" value="F:UDP-N-acetylglucosamine-lysosomal-enzyme N-acetylglucosaminephosphotransferase activity"/>
    <property type="evidence" value="ECO:0007669"/>
    <property type="project" value="TreeGrafter"/>
</dbReference>
<dbReference type="InterPro" id="IPR021520">
    <property type="entry name" value="Stealth_CR2"/>
</dbReference>
<feature type="region of interest" description="Disordered" evidence="3">
    <location>
        <begin position="684"/>
        <end position="714"/>
    </location>
</feature>
<feature type="region of interest" description="Disordered" evidence="3">
    <location>
        <begin position="60"/>
        <end position="79"/>
    </location>
</feature>
<accession>A0A5C3EXL2</accession>
<evidence type="ECO:0000256" key="1">
    <source>
        <dbReference type="ARBA" id="ARBA00007583"/>
    </source>
</evidence>
<feature type="region of interest" description="Disordered" evidence="3">
    <location>
        <begin position="901"/>
        <end position="932"/>
    </location>
</feature>
<dbReference type="Pfam" id="PF17101">
    <property type="entry name" value="Stealth_CR1"/>
    <property type="match status" value="1"/>
</dbReference>
<comment type="similarity">
    <text evidence="1">Belongs to the stealth family.</text>
</comment>
<feature type="compositionally biased region" description="Low complexity" evidence="3">
    <location>
        <begin position="267"/>
        <end position="278"/>
    </location>
</feature>
<sequence>MPPTKAYDSPELPHADLDTRHLLEHGDQAGLPSYYYNQYGHQPPPRRGLRDLEEADAKEYSGDHLDRLRSPHRPSLPKPLRERTQTWAHRPLVPPRIRRWAAAGLLTVTLGTTFFLVGKLTVSRSARIADSAIAIGEVAQQGQSSHKTGQRPPSPVGATSSPVPASYEESIEELSTFIPPKSSPYRRKLPPIRSQLPLTDSDECLEAWLARGHLCDSLQGIYADDAVANREANGHRMTDIDVVYTWVNGSDWRHASAKRAYRKQTDAAAAAATAPAPASERDKRDGVNNDENRFRDHHELKYSMRSAAAHLRTLGDIHVSSPDYALAEGEDEARSDKSITSDLFRGEDGVLRPGQIPDWLASSSTNPFVLTGSSAERTDVAASMRAETTVHFHHDWTTFRPNWALTPEAAVQSEQRRRQQVLYKRESLPTFNSMAIEAMLGGEPNLSEHFIYSNDDFFFFDDVTTGDFYTPLYGAVFRIDPHIKVAGKSDPSFSQGEWSSLEHTNWILDQRFGKRQRPYIVHLHRSFSLPLLIESRLMFAKEIHESARMRFRDSGQNIVTQYLAYHTTIERHREALLWSFFVLRLDADGDGIVSEAEWRQAMAEMGRTDADVPTDARQGGPSQRRSDGAVKVYMPPRTTLEVGRANSNLLEAGWPVPLKTQYIFTSHDGYPLAHISDGIVPSRRRSVAHDDDSAADGAKPSTPQRRGLSSQWPDFTPTSIAAGKARHTPACVLNLDRCFVSLAKAQQGDATWVDVFKAFTFDRVQCGDCLIYQLMRASGRRGIDAFLPPRDRKVHYRRQEAWRHDEPRGVAHLPLSPFWDEAASSTASAAGESFEASCFTPACVLESSRWAPGSSARTFALHLVQRYSYVIGESPIRFEMLRKDDQASGVFADLERQSRRARAEERFTPTASAVSAGTGTSEGDGGGGDGGGDVVRGGRWLLPLVESQEKVDLGRDALVCFNDDLEDASMARVDRRMKDFFHAMWPARERWERY</sequence>
<feature type="domain" description="EF-hand" evidence="4">
    <location>
        <begin position="572"/>
        <end position="608"/>
    </location>
</feature>
<gene>
    <name evidence="5" type="ORF">PSFLO_02430</name>
</gene>
<protein>
    <recommendedName>
        <fullName evidence="4">EF-hand domain-containing protein</fullName>
    </recommendedName>
</protein>
<dbReference type="PANTHER" id="PTHR24045">
    <property type="match status" value="1"/>
</dbReference>
<dbReference type="AlphaFoldDB" id="A0A5C3EXL2"/>
<dbReference type="GO" id="GO:0046835">
    <property type="term" value="P:carbohydrate phosphorylation"/>
    <property type="evidence" value="ECO:0007669"/>
    <property type="project" value="TreeGrafter"/>
</dbReference>
<dbReference type="Proteomes" id="UP000323386">
    <property type="component" value="Unassembled WGS sequence"/>
</dbReference>
<evidence type="ECO:0000256" key="3">
    <source>
        <dbReference type="SAM" id="MobiDB-lite"/>
    </source>
</evidence>
<dbReference type="OrthoDB" id="263283at2759"/>
<dbReference type="PROSITE" id="PS50222">
    <property type="entry name" value="EF_HAND_2"/>
    <property type="match status" value="1"/>
</dbReference>
<dbReference type="GO" id="GO:0005794">
    <property type="term" value="C:Golgi apparatus"/>
    <property type="evidence" value="ECO:0007669"/>
    <property type="project" value="TreeGrafter"/>
</dbReference>
<feature type="region of interest" description="Disordered" evidence="3">
    <location>
        <begin position="266"/>
        <end position="298"/>
    </location>
</feature>